<dbReference type="PANTHER" id="PTHR43191:SF2">
    <property type="entry name" value="RRNA METHYLTRANSFERASE 3, MITOCHONDRIAL"/>
    <property type="match status" value="1"/>
</dbReference>
<keyword evidence="3 5" id="KW-0808">Transferase</keyword>
<dbReference type="Pfam" id="PF22435">
    <property type="entry name" value="MRM3-like_sub_bind"/>
    <property type="match status" value="1"/>
</dbReference>
<accession>A6TNP7</accession>
<dbReference type="Proteomes" id="UP000001572">
    <property type="component" value="Chromosome"/>
</dbReference>
<organism evidence="5 6">
    <name type="scientific">Alkaliphilus metalliredigens (strain QYMF)</name>
    <dbReference type="NCBI Taxonomy" id="293826"/>
    <lineage>
        <taxon>Bacteria</taxon>
        <taxon>Bacillati</taxon>
        <taxon>Bacillota</taxon>
        <taxon>Clostridia</taxon>
        <taxon>Peptostreptococcales</taxon>
        <taxon>Natronincolaceae</taxon>
        <taxon>Alkaliphilus</taxon>
    </lineage>
</organism>
<dbReference type="SUPFAM" id="SSF75217">
    <property type="entry name" value="alpha/beta knot"/>
    <property type="match status" value="1"/>
</dbReference>
<dbReference type="InterPro" id="IPR013123">
    <property type="entry name" value="SpoU_subst-bd"/>
</dbReference>
<dbReference type="InterPro" id="IPR001537">
    <property type="entry name" value="SpoU_MeTrfase"/>
</dbReference>
<dbReference type="InterPro" id="IPR029026">
    <property type="entry name" value="tRNA_m1G_MTases_N"/>
</dbReference>
<dbReference type="Gene3D" id="3.30.1330.30">
    <property type="match status" value="1"/>
</dbReference>
<dbReference type="InterPro" id="IPR053888">
    <property type="entry name" value="MRM3-like_sub_bind"/>
</dbReference>
<dbReference type="SMART" id="SM00967">
    <property type="entry name" value="SpoU_sub_bind"/>
    <property type="match status" value="1"/>
</dbReference>
<protein>
    <submittedName>
        <fullName evidence="5">RNA methyltransferase, TrmH family, group 3</fullName>
    </submittedName>
</protein>
<dbReference type="STRING" id="293826.Amet_1638"/>
<dbReference type="PANTHER" id="PTHR43191">
    <property type="entry name" value="RRNA METHYLTRANSFERASE 3"/>
    <property type="match status" value="1"/>
</dbReference>
<dbReference type="GO" id="GO:0032259">
    <property type="term" value="P:methylation"/>
    <property type="evidence" value="ECO:0007669"/>
    <property type="project" value="UniProtKB-KW"/>
</dbReference>
<dbReference type="InterPro" id="IPR029028">
    <property type="entry name" value="Alpha/beta_knot_MTases"/>
</dbReference>
<dbReference type="EMBL" id="CP000724">
    <property type="protein sequence ID" value="ABR47815.1"/>
    <property type="molecule type" value="Genomic_DNA"/>
</dbReference>
<dbReference type="HOGENOM" id="CLU_021322_3_2_9"/>
<comment type="similarity">
    <text evidence="1">Belongs to the class IV-like SAM-binding methyltransferase superfamily. RNA methyltransferase TrmH family.</text>
</comment>
<evidence type="ECO:0000256" key="1">
    <source>
        <dbReference type="ARBA" id="ARBA00007228"/>
    </source>
</evidence>
<dbReference type="SUPFAM" id="SSF55315">
    <property type="entry name" value="L30e-like"/>
    <property type="match status" value="1"/>
</dbReference>
<gene>
    <name evidence="5" type="ordered locus">Amet_1638</name>
</gene>
<dbReference type="InterPro" id="IPR051259">
    <property type="entry name" value="rRNA_Methyltransferase"/>
</dbReference>
<evidence type="ECO:0000256" key="3">
    <source>
        <dbReference type="ARBA" id="ARBA00022679"/>
    </source>
</evidence>
<dbReference type="GO" id="GO:0006396">
    <property type="term" value="P:RNA processing"/>
    <property type="evidence" value="ECO:0007669"/>
    <property type="project" value="InterPro"/>
</dbReference>
<evidence type="ECO:0000313" key="5">
    <source>
        <dbReference type="EMBL" id="ABR47815.1"/>
    </source>
</evidence>
<evidence type="ECO:0000259" key="4">
    <source>
        <dbReference type="SMART" id="SM00967"/>
    </source>
</evidence>
<keyword evidence="2 5" id="KW-0489">Methyltransferase</keyword>
<dbReference type="KEGG" id="amt:Amet_1638"/>
<dbReference type="GO" id="GO:0005737">
    <property type="term" value="C:cytoplasm"/>
    <property type="evidence" value="ECO:0007669"/>
    <property type="project" value="UniProtKB-ARBA"/>
</dbReference>
<dbReference type="Gene3D" id="3.40.1280.10">
    <property type="match status" value="1"/>
</dbReference>
<name>A6TNP7_ALKMQ</name>
<dbReference type="RefSeq" id="WP_012062853.1">
    <property type="nucleotide sequence ID" value="NC_009633.1"/>
</dbReference>
<dbReference type="GO" id="GO:0003723">
    <property type="term" value="F:RNA binding"/>
    <property type="evidence" value="ECO:0007669"/>
    <property type="project" value="InterPro"/>
</dbReference>
<dbReference type="GO" id="GO:0008173">
    <property type="term" value="F:RNA methyltransferase activity"/>
    <property type="evidence" value="ECO:0007669"/>
    <property type="project" value="InterPro"/>
</dbReference>
<dbReference type="AlphaFoldDB" id="A6TNP7"/>
<reference evidence="6" key="1">
    <citation type="journal article" date="2016" name="Genome Announc.">
        <title>Complete genome sequence of Alkaliphilus metalliredigens strain QYMF, an alkaliphilic and metal-reducing bacterium isolated from borax-contaminated leachate ponds.</title>
        <authorList>
            <person name="Hwang C."/>
            <person name="Copeland A."/>
            <person name="Lucas S."/>
            <person name="Lapidus A."/>
            <person name="Barry K."/>
            <person name="Detter J.C."/>
            <person name="Glavina Del Rio T."/>
            <person name="Hammon N."/>
            <person name="Israni S."/>
            <person name="Dalin E."/>
            <person name="Tice H."/>
            <person name="Pitluck S."/>
            <person name="Chertkov O."/>
            <person name="Brettin T."/>
            <person name="Bruce D."/>
            <person name="Han C."/>
            <person name="Schmutz J."/>
            <person name="Larimer F."/>
            <person name="Land M.L."/>
            <person name="Hauser L."/>
            <person name="Kyrpides N."/>
            <person name="Mikhailova N."/>
            <person name="Ye Q."/>
            <person name="Zhou J."/>
            <person name="Richardson P."/>
            <person name="Fields M.W."/>
        </authorList>
    </citation>
    <scope>NUCLEOTIDE SEQUENCE [LARGE SCALE GENOMIC DNA]</scope>
    <source>
        <strain evidence="6">QYMF</strain>
    </source>
</reference>
<keyword evidence="6" id="KW-1185">Reference proteome</keyword>
<proteinExistence type="inferred from homology"/>
<feature type="domain" description="RNA 2-O ribose methyltransferase substrate binding" evidence="4">
    <location>
        <begin position="34"/>
        <end position="109"/>
    </location>
</feature>
<dbReference type="CDD" id="cd18095">
    <property type="entry name" value="SpoU-like_rRNA-MTase"/>
    <property type="match status" value="1"/>
</dbReference>
<evidence type="ECO:0000256" key="2">
    <source>
        <dbReference type="ARBA" id="ARBA00022603"/>
    </source>
</evidence>
<sequence length="272" mass="30555">MMEQQIITSDKNAVLKHIKGLSLRKNRIKHQQFTIEGLRIVEECFLHGGPIDHILYCDHIHQVQGGPHLLEKLKEKYPCHQTMDSLFLKIADTETPQGIIAVVEMKNHQLESLDLEKKENPFIVVLDEIQDPGNLGTIIRTAEGAKTDAIILTKGCVDPYNSKSIRATMGAIFHLPIIQSNNNEEWIYYLKANAVKLVASTLETDKNHFQLDYNNPIAMIIGNEARGIHPDILAQVDERVKIPILGKIESLNASVAAGILIYQGIQGRFLKD</sequence>
<evidence type="ECO:0000313" key="6">
    <source>
        <dbReference type="Proteomes" id="UP000001572"/>
    </source>
</evidence>
<dbReference type="Pfam" id="PF00588">
    <property type="entry name" value="SpoU_methylase"/>
    <property type="match status" value="1"/>
</dbReference>
<dbReference type="InterPro" id="IPR029064">
    <property type="entry name" value="Ribosomal_eL30-like_sf"/>
</dbReference>
<dbReference type="eggNOG" id="COG0566">
    <property type="taxonomic scope" value="Bacteria"/>
</dbReference>